<dbReference type="EMBL" id="BGPR01037699">
    <property type="protein sequence ID" value="GBO13367.1"/>
    <property type="molecule type" value="Genomic_DNA"/>
</dbReference>
<reference evidence="1 2" key="1">
    <citation type="journal article" date="2019" name="Sci. Rep.">
        <title>Orb-weaving spider Araneus ventricosus genome elucidates the spidroin gene catalogue.</title>
        <authorList>
            <person name="Kono N."/>
            <person name="Nakamura H."/>
            <person name="Ohtoshi R."/>
            <person name="Moran D.A.P."/>
            <person name="Shinohara A."/>
            <person name="Yoshida Y."/>
            <person name="Fujiwara M."/>
            <person name="Mori M."/>
            <person name="Tomita M."/>
            <person name="Arakawa K."/>
        </authorList>
    </citation>
    <scope>NUCLEOTIDE SEQUENCE [LARGE SCALE GENOMIC DNA]</scope>
</reference>
<evidence type="ECO:0000313" key="1">
    <source>
        <dbReference type="EMBL" id="GBO13367.1"/>
    </source>
</evidence>
<comment type="caution">
    <text evidence="1">The sequence shown here is derived from an EMBL/GenBank/DDBJ whole genome shotgun (WGS) entry which is preliminary data.</text>
</comment>
<proteinExistence type="predicted"/>
<sequence>MVISTGTDTQQQVQMPITCNFVRYNLWFWGSENIPDWTQHKQSSPEDFVHRYSEETGPFYALAELNELLKSYGLNLRKVNLPSVDLQCDLFRLSYDAIEEQSKANANIEK</sequence>
<dbReference type="Proteomes" id="UP000499080">
    <property type="component" value="Unassembled WGS sequence"/>
</dbReference>
<gene>
    <name evidence="1" type="ORF">AVEN_6418_1</name>
</gene>
<organism evidence="1 2">
    <name type="scientific">Araneus ventricosus</name>
    <name type="common">Orbweaver spider</name>
    <name type="synonym">Epeira ventricosa</name>
    <dbReference type="NCBI Taxonomy" id="182803"/>
    <lineage>
        <taxon>Eukaryota</taxon>
        <taxon>Metazoa</taxon>
        <taxon>Ecdysozoa</taxon>
        <taxon>Arthropoda</taxon>
        <taxon>Chelicerata</taxon>
        <taxon>Arachnida</taxon>
        <taxon>Araneae</taxon>
        <taxon>Araneomorphae</taxon>
        <taxon>Entelegynae</taxon>
        <taxon>Araneoidea</taxon>
        <taxon>Araneidae</taxon>
        <taxon>Araneus</taxon>
    </lineage>
</organism>
<evidence type="ECO:0000313" key="2">
    <source>
        <dbReference type="Proteomes" id="UP000499080"/>
    </source>
</evidence>
<protein>
    <submittedName>
        <fullName evidence="1">Uncharacterized protein</fullName>
    </submittedName>
</protein>
<dbReference type="OrthoDB" id="8121869at2759"/>
<name>A0A4Y2UPA0_ARAVE</name>
<accession>A0A4Y2UPA0</accession>
<dbReference type="AlphaFoldDB" id="A0A4Y2UPA0"/>
<keyword evidence="2" id="KW-1185">Reference proteome</keyword>